<dbReference type="PROSITE" id="PS50005">
    <property type="entry name" value="TPR"/>
    <property type="match status" value="1"/>
</dbReference>
<keyword evidence="1" id="KW-0802">TPR repeat</keyword>
<feature type="transmembrane region" description="Helical" evidence="2">
    <location>
        <begin position="219"/>
        <end position="239"/>
    </location>
</feature>
<keyword evidence="2" id="KW-0812">Transmembrane</keyword>
<dbReference type="SUPFAM" id="SSF46894">
    <property type="entry name" value="C-terminal effector domain of the bipartite response regulators"/>
    <property type="match status" value="1"/>
</dbReference>
<keyword evidence="2" id="KW-1133">Transmembrane helix</keyword>
<evidence type="ECO:0000256" key="2">
    <source>
        <dbReference type="SAM" id="Phobius"/>
    </source>
</evidence>
<sequence>MKVRLFDQAIREINIQMGVANRLQDSIKRKNYLYAYGDLEYVYTRLGKADSVEKYVTLQLDLVTTFNEKENALEYVNTFDALGAFYTQREQYDKARVYLNKSLALVEKYKVPIYFNTMTYMGTLEQFEDNIVGALVYFNKGLANMIQVGDWDSVRDRYKFLAEYYRYYKLGNEKADLYDVAYSRLNDSLENQNRKMMDTVLNHILKSNEEESTTKVTNYVNIIKITVAILIVVIIFFVWRSRRKSKILGAKDEALQETEIINKKLMEQIGENKFDKLIDLAKNNSPEFLTLFSELYPEFINALKSKDPNLRSTELEFCAMAFLNFSTKNIAEYTYVTIRAVQVRKNRLRKKFEIPSDADFNNWMREKV</sequence>
<dbReference type="SUPFAM" id="SSF48452">
    <property type="entry name" value="TPR-like"/>
    <property type="match status" value="1"/>
</dbReference>
<feature type="repeat" description="TPR" evidence="1">
    <location>
        <begin position="76"/>
        <end position="109"/>
    </location>
</feature>
<dbReference type="RefSeq" id="WP_370483795.1">
    <property type="nucleotide sequence ID" value="NZ_CP158797.1"/>
</dbReference>
<dbReference type="InterPro" id="IPR011990">
    <property type="entry name" value="TPR-like_helical_dom_sf"/>
</dbReference>
<evidence type="ECO:0008006" key="5">
    <source>
        <dbReference type="Google" id="ProtNLM"/>
    </source>
</evidence>
<dbReference type="Proteomes" id="UP001566204">
    <property type="component" value="Unassembled WGS sequence"/>
</dbReference>
<dbReference type="Gene3D" id="1.25.40.10">
    <property type="entry name" value="Tetratricopeptide repeat domain"/>
    <property type="match status" value="1"/>
</dbReference>
<name>A0ABV4HH25_9SPHI</name>
<accession>A0ABV4HH25</accession>
<evidence type="ECO:0000313" key="4">
    <source>
        <dbReference type="Proteomes" id="UP001566204"/>
    </source>
</evidence>
<dbReference type="InterPro" id="IPR019734">
    <property type="entry name" value="TPR_rpt"/>
</dbReference>
<evidence type="ECO:0000256" key="1">
    <source>
        <dbReference type="PROSITE-ProRule" id="PRU00339"/>
    </source>
</evidence>
<reference evidence="3 4" key="1">
    <citation type="submission" date="2024-06" db="EMBL/GenBank/DDBJ databases">
        <title>Soil Sphingobacterium thalpophilum.</title>
        <authorList>
            <person name="Yang J."/>
            <person name="Li J."/>
        </authorList>
    </citation>
    <scope>NUCLEOTIDE SEQUENCE [LARGE SCALE GENOMIC DNA]</scope>
    <source>
        <strain evidence="3 4">22g91tb</strain>
    </source>
</reference>
<dbReference type="InterPro" id="IPR016032">
    <property type="entry name" value="Sig_transdc_resp-reg_C-effctor"/>
</dbReference>
<keyword evidence="4" id="KW-1185">Reference proteome</keyword>
<proteinExistence type="predicted"/>
<keyword evidence="2" id="KW-0472">Membrane</keyword>
<gene>
    <name evidence="3" type="ORF">ABTW24_14665</name>
</gene>
<organism evidence="3 4">
    <name type="scientific">Sphingobacterium thalpophilum</name>
    <dbReference type="NCBI Taxonomy" id="259"/>
    <lineage>
        <taxon>Bacteria</taxon>
        <taxon>Pseudomonadati</taxon>
        <taxon>Bacteroidota</taxon>
        <taxon>Sphingobacteriia</taxon>
        <taxon>Sphingobacteriales</taxon>
        <taxon>Sphingobacteriaceae</taxon>
        <taxon>Sphingobacterium</taxon>
    </lineage>
</organism>
<comment type="caution">
    <text evidence="3">The sequence shown here is derived from an EMBL/GenBank/DDBJ whole genome shotgun (WGS) entry which is preliminary data.</text>
</comment>
<dbReference type="EMBL" id="JBEOQB010000004">
    <property type="protein sequence ID" value="MEZ0452836.1"/>
    <property type="molecule type" value="Genomic_DNA"/>
</dbReference>
<evidence type="ECO:0000313" key="3">
    <source>
        <dbReference type="EMBL" id="MEZ0452836.1"/>
    </source>
</evidence>
<protein>
    <recommendedName>
        <fullName evidence="5">HTH luxR-type domain-containing protein</fullName>
    </recommendedName>
</protein>